<dbReference type="OrthoDB" id="1931195at2759"/>
<dbReference type="GO" id="GO:0009787">
    <property type="term" value="P:regulation of abscisic acid-activated signaling pathway"/>
    <property type="evidence" value="ECO:0007669"/>
    <property type="project" value="InterPro"/>
</dbReference>
<proteinExistence type="predicted"/>
<dbReference type="EMBL" id="LR746270">
    <property type="protein sequence ID" value="CAA7399450.1"/>
    <property type="molecule type" value="Genomic_DNA"/>
</dbReference>
<name>A0A7I8KNR5_SPIIN</name>
<evidence type="ECO:0000256" key="1">
    <source>
        <dbReference type="SAM" id="MobiDB-lite"/>
    </source>
</evidence>
<organism evidence="3 4">
    <name type="scientific">Spirodela intermedia</name>
    <name type="common">Intermediate duckweed</name>
    <dbReference type="NCBI Taxonomy" id="51605"/>
    <lineage>
        <taxon>Eukaryota</taxon>
        <taxon>Viridiplantae</taxon>
        <taxon>Streptophyta</taxon>
        <taxon>Embryophyta</taxon>
        <taxon>Tracheophyta</taxon>
        <taxon>Spermatophyta</taxon>
        <taxon>Magnoliopsida</taxon>
        <taxon>Liliopsida</taxon>
        <taxon>Araceae</taxon>
        <taxon>Lemnoideae</taxon>
        <taxon>Spirodela</taxon>
    </lineage>
</organism>
<dbReference type="AlphaFoldDB" id="A0A7I8KNR5"/>
<keyword evidence="2" id="KW-0812">Transmembrane</keyword>
<keyword evidence="2" id="KW-0472">Membrane</keyword>
<dbReference type="Proteomes" id="UP000663760">
    <property type="component" value="Chromosome 7"/>
</dbReference>
<dbReference type="PANTHER" id="PTHR35474">
    <property type="entry name" value="ATP PHOSPHORIBOSYLTRANSFERASE REGULATORY SUBUNIT"/>
    <property type="match status" value="1"/>
</dbReference>
<feature type="region of interest" description="Disordered" evidence="1">
    <location>
        <begin position="1"/>
        <end position="51"/>
    </location>
</feature>
<feature type="compositionally biased region" description="Low complexity" evidence="1">
    <location>
        <begin position="1"/>
        <end position="31"/>
    </location>
</feature>
<protein>
    <submittedName>
        <fullName evidence="3">Uncharacterized protein</fullName>
    </submittedName>
</protein>
<gene>
    <name evidence="3" type="ORF">SI8410_07010120</name>
</gene>
<dbReference type="GO" id="GO:0010100">
    <property type="term" value="P:negative regulation of photomorphogenesis"/>
    <property type="evidence" value="ECO:0007669"/>
    <property type="project" value="InterPro"/>
</dbReference>
<feature type="transmembrane region" description="Helical" evidence="2">
    <location>
        <begin position="160"/>
        <end position="181"/>
    </location>
</feature>
<sequence length="207" mass="23427">MRRGSRPSSSKLSLSSSPPPTFSATPSDTSPMSDQQKNEDAHYKRRRDTTAAPFSKLKETVVVVSDAGRWREIKALNEEEYVSDGDYEDYEGEEEDRSLDLLVRFLHNVFRNISRRVRKAVRSVLPVPIPTKLVGFSVDGMLVLAFLWILKAFLEVVCTLGSMVFISILLVRGVWSGVSYFQETRSDQRSRFNNDDDRAWSGVQAAT</sequence>
<evidence type="ECO:0000313" key="4">
    <source>
        <dbReference type="Proteomes" id="UP000663760"/>
    </source>
</evidence>
<evidence type="ECO:0000256" key="2">
    <source>
        <dbReference type="SAM" id="Phobius"/>
    </source>
</evidence>
<accession>A0A7I8KNR5</accession>
<dbReference type="PANTHER" id="PTHR35474:SF1">
    <property type="entry name" value="ATP PHOSPHORIBOSYLTRANSFERASE REGULATORY SUBUNIT"/>
    <property type="match status" value="1"/>
</dbReference>
<keyword evidence="4" id="KW-1185">Reference proteome</keyword>
<reference evidence="3" key="1">
    <citation type="submission" date="2020-02" db="EMBL/GenBank/DDBJ databases">
        <authorList>
            <person name="Scholz U."/>
            <person name="Mascher M."/>
            <person name="Fiebig A."/>
        </authorList>
    </citation>
    <scope>NUCLEOTIDE SEQUENCE</scope>
</reference>
<dbReference type="InterPro" id="IPR039324">
    <property type="entry name" value="SHW1"/>
</dbReference>
<keyword evidence="2" id="KW-1133">Transmembrane helix</keyword>
<evidence type="ECO:0000313" key="3">
    <source>
        <dbReference type="EMBL" id="CAA7399450.1"/>
    </source>
</evidence>